<dbReference type="RefSeq" id="WP_092928322.1">
    <property type="nucleotide sequence ID" value="NZ_FOMZ01000011.1"/>
</dbReference>
<evidence type="ECO:0000313" key="3">
    <source>
        <dbReference type="Proteomes" id="UP000198716"/>
    </source>
</evidence>
<dbReference type="InterPro" id="IPR002575">
    <property type="entry name" value="Aminoglycoside_PTrfase"/>
</dbReference>
<proteinExistence type="predicted"/>
<gene>
    <name evidence="2" type="ORF">SAMN04487819_11161</name>
</gene>
<feature type="domain" description="Aminoglycoside phosphotransferase" evidence="1">
    <location>
        <begin position="125"/>
        <end position="236"/>
    </location>
</feature>
<accession>A0A1I1ZNE9</accession>
<dbReference type="Pfam" id="PF01636">
    <property type="entry name" value="APH"/>
    <property type="match status" value="1"/>
</dbReference>
<dbReference type="InterPro" id="IPR011009">
    <property type="entry name" value="Kinase-like_dom_sf"/>
</dbReference>
<reference evidence="3" key="1">
    <citation type="submission" date="2016-10" db="EMBL/GenBank/DDBJ databases">
        <authorList>
            <person name="Varghese N."/>
            <person name="Submissions S."/>
        </authorList>
    </citation>
    <scope>NUCLEOTIDE SEQUENCE [LARGE SCALE GENOMIC DNA]</scope>
    <source>
        <strain evidence="3">DSM 45004</strain>
    </source>
</reference>
<dbReference type="AlphaFoldDB" id="A0A1I1ZNE9"/>
<protein>
    <recommendedName>
        <fullName evidence="1">Aminoglycoside phosphotransferase domain-containing protein</fullName>
    </recommendedName>
</protein>
<keyword evidence="3" id="KW-1185">Reference proteome</keyword>
<dbReference type="Proteomes" id="UP000198716">
    <property type="component" value="Unassembled WGS sequence"/>
</dbReference>
<name>A0A1I1ZNE9_9ACTN</name>
<sequence length="283" mass="31453">MHTSVAGPAVTVDLRHQPHAHALERAERSLGVVVDRESAVVKRRSVGARSDRDTWVRLEVQPRESLGTRGWNGVEAAEVLRGVAKPAWYQGVSWLDRDAGLMWRADETQLVTAAPVPAAGVLRHAPDLPESWWETFNASLDALATHRPAHHATRHTAFLTQQRITNLITRMFGADVDTTVEEWVAVHGDFAWPNLTAPECWLLDWEDWGAGPRGFDAACLWMGSLAVPELAQRIAAERAVDLSTRSGRLSWLYACAGILDTETDPVFTEPARHRTEALLSRLR</sequence>
<evidence type="ECO:0000313" key="2">
    <source>
        <dbReference type="EMBL" id="SFE33216.1"/>
    </source>
</evidence>
<dbReference type="SUPFAM" id="SSF56112">
    <property type="entry name" value="Protein kinase-like (PK-like)"/>
    <property type="match status" value="1"/>
</dbReference>
<organism evidence="2 3">
    <name type="scientific">Actinopolyspora alba</name>
    <dbReference type="NCBI Taxonomy" id="673379"/>
    <lineage>
        <taxon>Bacteria</taxon>
        <taxon>Bacillati</taxon>
        <taxon>Actinomycetota</taxon>
        <taxon>Actinomycetes</taxon>
        <taxon>Actinopolysporales</taxon>
        <taxon>Actinopolysporaceae</taxon>
        <taxon>Actinopolyspora</taxon>
        <taxon>Actinopolyspora alba group</taxon>
    </lineage>
</organism>
<evidence type="ECO:0000259" key="1">
    <source>
        <dbReference type="Pfam" id="PF01636"/>
    </source>
</evidence>
<dbReference type="EMBL" id="FOMZ01000011">
    <property type="protein sequence ID" value="SFE33216.1"/>
    <property type="molecule type" value="Genomic_DNA"/>
</dbReference>